<gene>
    <name evidence="2" type="primary">LOC105109791</name>
</gene>
<reference evidence="2" key="1">
    <citation type="submission" date="2025-08" db="UniProtKB">
        <authorList>
            <consortium name="RefSeq"/>
        </authorList>
    </citation>
    <scope>IDENTIFICATION</scope>
</reference>
<protein>
    <submittedName>
        <fullName evidence="2">Uncharacterized protein LOC105109791</fullName>
    </submittedName>
</protein>
<dbReference type="Proteomes" id="UP000694918">
    <property type="component" value="Unplaced"/>
</dbReference>
<sequence>MYTTLHALYSGCSALSLRLFAISQSVPKWGKDLGTRTETNLIHQEKDGTVNTFSNPIVSVLCPECQGTGVNIEGDELKKTPASHSEVFQFQMNVCNGYKGWMTSPEILEKCSTGFHFPPESGEPVQARPLPHLNVSGFQARNSSLEDALRTLSATLPKGAPLPPSGPSPGIN</sequence>
<organism evidence="1 2">
    <name type="scientific">Populus euphratica</name>
    <name type="common">Euphrates poplar</name>
    <dbReference type="NCBI Taxonomy" id="75702"/>
    <lineage>
        <taxon>Eukaryota</taxon>
        <taxon>Viridiplantae</taxon>
        <taxon>Streptophyta</taxon>
        <taxon>Embryophyta</taxon>
        <taxon>Tracheophyta</taxon>
        <taxon>Spermatophyta</taxon>
        <taxon>Magnoliopsida</taxon>
        <taxon>eudicotyledons</taxon>
        <taxon>Gunneridae</taxon>
        <taxon>Pentapetalae</taxon>
        <taxon>rosids</taxon>
        <taxon>fabids</taxon>
        <taxon>Malpighiales</taxon>
        <taxon>Salicaceae</taxon>
        <taxon>Saliceae</taxon>
        <taxon>Populus</taxon>
    </lineage>
</organism>
<accession>A0AAJ6X236</accession>
<dbReference type="GeneID" id="105109791"/>
<evidence type="ECO:0000313" key="2">
    <source>
        <dbReference type="RefSeq" id="XP_011002908.1"/>
    </source>
</evidence>
<dbReference type="KEGG" id="peu:105109791"/>
<dbReference type="AlphaFoldDB" id="A0AAJ6X236"/>
<keyword evidence="1" id="KW-1185">Reference proteome</keyword>
<dbReference type="PANTHER" id="PTHR35497:SF1">
    <property type="entry name" value="ACYL-UDP-N-ACETYLGLUCOSAMINE O-ACYLTRANSFERASE"/>
    <property type="match status" value="1"/>
</dbReference>
<name>A0AAJ6X236_POPEU</name>
<dbReference type="RefSeq" id="XP_011002908.1">
    <property type="nucleotide sequence ID" value="XM_011004606.1"/>
</dbReference>
<evidence type="ECO:0000313" key="1">
    <source>
        <dbReference type="Proteomes" id="UP000694918"/>
    </source>
</evidence>
<dbReference type="PANTHER" id="PTHR35497">
    <property type="entry name" value="ACYL-UDP-N-ACETYLGLUCOSAMINE O-ACYLTRANSFERASE"/>
    <property type="match status" value="1"/>
</dbReference>
<proteinExistence type="predicted"/>